<evidence type="ECO:0000256" key="10">
    <source>
        <dbReference type="ARBA" id="ARBA00023136"/>
    </source>
</evidence>
<dbReference type="Proteomes" id="UP001318040">
    <property type="component" value="Chromosome 37"/>
</dbReference>
<keyword evidence="11 22" id="KW-1015">Disulfide bond</keyword>
<keyword evidence="6" id="KW-0460">Magnesium</keyword>
<dbReference type="GO" id="GO:0045211">
    <property type="term" value="C:postsynaptic membrane"/>
    <property type="evidence" value="ECO:0007669"/>
    <property type="project" value="UniProtKB-SubCell"/>
</dbReference>
<evidence type="ECO:0000256" key="7">
    <source>
        <dbReference type="ARBA" id="ARBA00022989"/>
    </source>
</evidence>
<feature type="site" description="Crucial to convey clamshell closure to channel opening" evidence="21">
    <location>
        <position position="678"/>
    </location>
</feature>
<evidence type="ECO:0000256" key="8">
    <source>
        <dbReference type="ARBA" id="ARBA00023018"/>
    </source>
</evidence>
<keyword evidence="9 23" id="KW-0406">Ion transport</keyword>
<evidence type="ECO:0000256" key="12">
    <source>
        <dbReference type="ARBA" id="ARBA00023170"/>
    </source>
</evidence>
<feature type="binding site" evidence="20">
    <location>
        <position position="706"/>
    </location>
    <ligand>
        <name>L-glutamate</name>
        <dbReference type="ChEBI" id="CHEBI:29985"/>
    </ligand>
</feature>
<evidence type="ECO:0000256" key="6">
    <source>
        <dbReference type="ARBA" id="ARBA00022842"/>
    </source>
</evidence>
<dbReference type="CDD" id="cd13718">
    <property type="entry name" value="PBP2_iGluR_NMDA_Nr2"/>
    <property type="match status" value="1"/>
</dbReference>
<keyword evidence="1 23" id="KW-0813">Transport</keyword>
<keyword evidence="3 23" id="KW-0812">Transmembrane</keyword>
<dbReference type="GO" id="GO:0017146">
    <property type="term" value="C:NMDA selective glutamate receptor complex"/>
    <property type="evidence" value="ECO:0007669"/>
    <property type="project" value="UniProtKB-ARBA"/>
</dbReference>
<feature type="compositionally biased region" description="Acidic residues" evidence="24">
    <location>
        <begin position="1231"/>
        <end position="1261"/>
    </location>
</feature>
<feature type="region of interest" description="Disordered" evidence="24">
    <location>
        <begin position="1138"/>
        <end position="1301"/>
    </location>
</feature>
<keyword evidence="8 23" id="KW-0770">Synapse</keyword>
<feature type="site" description="Interaction with the cone snail toxin Con-ikot-ikot" evidence="21">
    <location>
        <position position="711"/>
    </location>
</feature>
<feature type="compositionally biased region" description="Basic and acidic residues" evidence="24">
    <location>
        <begin position="1290"/>
        <end position="1301"/>
    </location>
</feature>
<keyword evidence="13" id="KW-0325">Glycoprotein</keyword>
<dbReference type="RefSeq" id="XP_032822918.1">
    <property type="nucleotide sequence ID" value="XM_032967027.1"/>
</dbReference>
<keyword evidence="4 23" id="KW-0732">Signal</keyword>
<keyword evidence="2 23" id="KW-1003">Cell membrane</keyword>
<evidence type="ECO:0000256" key="5">
    <source>
        <dbReference type="ARBA" id="ARBA00022837"/>
    </source>
</evidence>
<accession>A0AAJ7TUG1</accession>
<dbReference type="PRINTS" id="PR00177">
    <property type="entry name" value="NMDARECEPTOR"/>
</dbReference>
<dbReference type="InterPro" id="IPR015683">
    <property type="entry name" value="Ionotropic_Glu_rcpt"/>
</dbReference>
<feature type="binding site" evidence="20">
    <location>
        <position position="534"/>
    </location>
    <ligand>
        <name>L-glutamate</name>
        <dbReference type="ChEBI" id="CHEBI:29985"/>
    </ligand>
</feature>
<keyword evidence="15 23" id="KW-1071">Ligand-gated ion channel</keyword>
<keyword evidence="12 23" id="KW-0675">Receptor</keyword>
<feature type="binding site" evidence="20">
    <location>
        <position position="529"/>
    </location>
    <ligand>
        <name>L-glutamate</name>
        <dbReference type="ChEBI" id="CHEBI:29985"/>
    </ligand>
</feature>
<comment type="similarity">
    <text evidence="23">Belongs to the glutamate-gated ion channel (TC 1.A.10.1) family.</text>
</comment>
<reference evidence="28" key="1">
    <citation type="submission" date="2025-08" db="UniProtKB">
        <authorList>
            <consortium name="RefSeq"/>
        </authorList>
    </citation>
    <scope>IDENTIFICATION</scope>
    <source>
        <tissue evidence="28">Sperm</tissue>
    </source>
</reference>
<feature type="disulfide bond" evidence="22">
    <location>
        <begin position="761"/>
        <end position="842"/>
    </location>
</feature>
<evidence type="ECO:0000256" key="1">
    <source>
        <dbReference type="ARBA" id="ARBA00022448"/>
    </source>
</evidence>
<feature type="chain" id="PRO_5042315302" description="Glutamate receptor" evidence="23">
    <location>
        <begin position="26"/>
        <end position="1409"/>
    </location>
</feature>
<feature type="compositionally biased region" description="Pro residues" evidence="24">
    <location>
        <begin position="1154"/>
        <end position="1164"/>
    </location>
</feature>
<comment type="function">
    <text evidence="23">Receptor for glutamate that functions as a ligand-gated ion channel in the central nervous system and plays an important role in excitatory synaptic transmission. L-glutamate acts as an excitatory neurotransmitter at many synapses in the central nervous system.</text>
</comment>
<evidence type="ECO:0000256" key="18">
    <source>
        <dbReference type="ARBA" id="ARBA00034430"/>
    </source>
</evidence>
<dbReference type="FunFam" id="3.40.50.2300:FF:000020">
    <property type="entry name" value="Glutamate receptor ionotropic, NMDA 2B, putative"/>
    <property type="match status" value="1"/>
</dbReference>
<dbReference type="FunFam" id="3.40.190.10:FF:000007">
    <property type="entry name" value="Putative glutamate receptor ionotropic NMDA 2B"/>
    <property type="match status" value="1"/>
</dbReference>
<dbReference type="GO" id="GO:0004972">
    <property type="term" value="F:NMDA glutamate receptor activity"/>
    <property type="evidence" value="ECO:0007669"/>
    <property type="project" value="UniProtKB-ARBA"/>
</dbReference>
<dbReference type="InterPro" id="IPR028082">
    <property type="entry name" value="Peripla_BP_I"/>
</dbReference>
<keyword evidence="7 23" id="KW-1133">Transmembrane helix</keyword>
<evidence type="ECO:0000256" key="11">
    <source>
        <dbReference type="ARBA" id="ARBA00023157"/>
    </source>
</evidence>
<proteinExistence type="inferred from homology"/>
<evidence type="ECO:0000256" key="22">
    <source>
        <dbReference type="PIRSR" id="PIRSR601508-3"/>
    </source>
</evidence>
<dbReference type="KEGG" id="pmrn:116949578"/>
<evidence type="ECO:0000256" key="23">
    <source>
        <dbReference type="RuleBase" id="RU367118"/>
    </source>
</evidence>
<feature type="domain" description="Ionotropic glutamate receptor L-glutamate and glycine-binding" evidence="26">
    <location>
        <begin position="453"/>
        <end position="518"/>
    </location>
</feature>
<organism evidence="27 28">
    <name type="scientific">Petromyzon marinus</name>
    <name type="common">Sea lamprey</name>
    <dbReference type="NCBI Taxonomy" id="7757"/>
    <lineage>
        <taxon>Eukaryota</taxon>
        <taxon>Metazoa</taxon>
        <taxon>Chordata</taxon>
        <taxon>Craniata</taxon>
        <taxon>Vertebrata</taxon>
        <taxon>Cyclostomata</taxon>
        <taxon>Hyperoartia</taxon>
        <taxon>Petromyzontiformes</taxon>
        <taxon>Petromyzontidae</taxon>
        <taxon>Petromyzon</taxon>
    </lineage>
</organism>
<evidence type="ECO:0000259" key="25">
    <source>
        <dbReference type="SMART" id="SM00079"/>
    </source>
</evidence>
<evidence type="ECO:0000256" key="16">
    <source>
        <dbReference type="ARBA" id="ARBA00023303"/>
    </source>
</evidence>
<evidence type="ECO:0000256" key="14">
    <source>
        <dbReference type="ARBA" id="ARBA00023257"/>
    </source>
</evidence>
<protein>
    <recommendedName>
        <fullName evidence="23">Glutamate receptor</fullName>
    </recommendedName>
</protein>
<keyword evidence="5" id="KW-0106">Calcium</keyword>
<comment type="catalytic activity">
    <reaction evidence="19">
        <text>Ca(2+)(in) = Ca(2+)(out)</text>
        <dbReference type="Rhea" id="RHEA:29671"/>
        <dbReference type="ChEBI" id="CHEBI:29108"/>
    </reaction>
</comment>
<dbReference type="Gene3D" id="3.40.50.2300">
    <property type="match status" value="2"/>
</dbReference>
<keyword evidence="27" id="KW-1185">Reference proteome</keyword>
<evidence type="ECO:0000256" key="15">
    <source>
        <dbReference type="ARBA" id="ARBA00023286"/>
    </source>
</evidence>
<evidence type="ECO:0000259" key="26">
    <source>
        <dbReference type="SMART" id="SM00918"/>
    </source>
</evidence>
<keyword evidence="16 23" id="KW-0407">Ion channel</keyword>
<dbReference type="SMART" id="SM00079">
    <property type="entry name" value="PBPe"/>
    <property type="match status" value="1"/>
</dbReference>
<feature type="region of interest" description="Disordered" evidence="24">
    <location>
        <begin position="952"/>
        <end position="979"/>
    </location>
</feature>
<dbReference type="InterPro" id="IPR001508">
    <property type="entry name" value="Iono_Glu_rcpt_met"/>
</dbReference>
<feature type="compositionally biased region" description="Polar residues" evidence="24">
    <location>
        <begin position="1187"/>
        <end position="1198"/>
    </location>
</feature>
<dbReference type="SMART" id="SM00918">
    <property type="entry name" value="Lig_chan-Glu_bd"/>
    <property type="match status" value="1"/>
</dbReference>
<gene>
    <name evidence="28" type="primary">LOC116949578</name>
</gene>
<dbReference type="Gene3D" id="3.40.190.10">
    <property type="entry name" value="Periplasmic binding protein-like II"/>
    <property type="match status" value="2"/>
</dbReference>
<keyword evidence="10 23" id="KW-0472">Membrane</keyword>
<evidence type="ECO:0000256" key="4">
    <source>
        <dbReference type="ARBA" id="ARBA00022729"/>
    </source>
</evidence>
<dbReference type="Pfam" id="PF00060">
    <property type="entry name" value="Lig_chan"/>
    <property type="match status" value="1"/>
</dbReference>
<evidence type="ECO:0000256" key="17">
    <source>
        <dbReference type="ARBA" id="ARBA00034104"/>
    </source>
</evidence>
<feature type="binding site" evidence="20">
    <location>
        <position position="747"/>
    </location>
    <ligand>
        <name>L-glutamate</name>
        <dbReference type="ChEBI" id="CHEBI:29985"/>
    </ligand>
</feature>
<feature type="region of interest" description="Disordered" evidence="24">
    <location>
        <begin position="1335"/>
        <end position="1383"/>
    </location>
</feature>
<dbReference type="Pfam" id="PF10613">
    <property type="entry name" value="Lig_chan-Glu_bd"/>
    <property type="match status" value="1"/>
</dbReference>
<dbReference type="PANTHER" id="PTHR18966">
    <property type="entry name" value="IONOTROPIC GLUTAMATE RECEPTOR"/>
    <property type="match status" value="1"/>
</dbReference>
<evidence type="ECO:0000256" key="2">
    <source>
        <dbReference type="ARBA" id="ARBA00022475"/>
    </source>
</evidence>
<evidence type="ECO:0000313" key="28">
    <source>
        <dbReference type="RefSeq" id="XP_032822918.1"/>
    </source>
</evidence>
<feature type="transmembrane region" description="Helical" evidence="23">
    <location>
        <begin position="647"/>
        <end position="670"/>
    </location>
</feature>
<dbReference type="InterPro" id="IPR019594">
    <property type="entry name" value="Glu/Gly-bd"/>
</dbReference>
<comment type="catalytic activity">
    <reaction evidence="18">
        <text>K(+)(in) = K(+)(out)</text>
        <dbReference type="Rhea" id="RHEA:29463"/>
        <dbReference type="ChEBI" id="CHEBI:29103"/>
    </reaction>
</comment>
<comment type="subcellular location">
    <subcellularLocation>
        <location evidence="17 23">Postsynaptic cell membrane</location>
        <topology evidence="17 23">Multi-pass membrane protein</topology>
    </subcellularLocation>
</comment>
<feature type="transmembrane region" description="Helical" evidence="23">
    <location>
        <begin position="862"/>
        <end position="883"/>
    </location>
</feature>
<evidence type="ECO:0000256" key="13">
    <source>
        <dbReference type="ARBA" id="ARBA00023180"/>
    </source>
</evidence>
<evidence type="ECO:0000256" key="21">
    <source>
        <dbReference type="PIRSR" id="PIRSR601508-2"/>
    </source>
</evidence>
<feature type="binding site" evidence="20">
    <location>
        <position position="705"/>
    </location>
    <ligand>
        <name>L-glutamate</name>
        <dbReference type="ChEBI" id="CHEBI:29985"/>
    </ligand>
</feature>
<dbReference type="Pfam" id="PF01094">
    <property type="entry name" value="ANF_receptor"/>
    <property type="match status" value="1"/>
</dbReference>
<evidence type="ECO:0000256" key="20">
    <source>
        <dbReference type="PIRSR" id="PIRSR601508-1"/>
    </source>
</evidence>
<feature type="transmembrane region" description="Helical" evidence="23">
    <location>
        <begin position="571"/>
        <end position="592"/>
    </location>
</feature>
<dbReference type="InterPro" id="IPR001828">
    <property type="entry name" value="ANF_lig-bd_rcpt"/>
</dbReference>
<evidence type="ECO:0000256" key="3">
    <source>
        <dbReference type="ARBA" id="ARBA00022692"/>
    </source>
</evidence>
<dbReference type="FunFam" id="3.40.190.10:FF:000038">
    <property type="entry name" value="Putative glutamate receptor ionotropic NMDA 2B"/>
    <property type="match status" value="1"/>
</dbReference>
<dbReference type="SUPFAM" id="SSF53850">
    <property type="entry name" value="Periplasmic binding protein-like II"/>
    <property type="match status" value="1"/>
</dbReference>
<dbReference type="SUPFAM" id="SSF53822">
    <property type="entry name" value="Periplasmic binding protein-like I"/>
    <property type="match status" value="1"/>
</dbReference>
<feature type="compositionally biased region" description="Pro residues" evidence="24">
    <location>
        <begin position="1204"/>
        <end position="1213"/>
    </location>
</feature>
<name>A0AAJ7TUG1_PETMA</name>
<sequence length="1409" mass="151830">MWGLVVAHWLRLCLLTAVHLGWCAAAAGNRQQQQQHGASSSSSYPMLNIGVVYQGTSSQLAEMKGVLSNPRFLGYPIDVNVVVTTGIGDTNPRDVLTQVCDMLSSLKTHGVVFGDETGAAALAHILDFISSQTRVPIIGIRGGSAVVMTKKEEESIFLQFGATVQQQSRVIMRIMEEYDWNSFSIITTHYAGYQDFIHHLHVTVENSFVGWELESILTLDMSEDDSDIKTKALLRKVQTQVIVLYCSKAEAVHLFGLAENVGLTGFGYVWIVPGLRPSGSSEVPTQFPVGLLTITYDGWQSNLPHRAMEGVAVIAMAAFNMFTDLGYVPDSKLTCDDTTVVNASVWETYYAYLHNITWKGRDLSFNSDGYLEKPSMTVMVLNNGRMWEKVGKWEGDALTLKYSIWPRYGTRPPPGVEDRHLSVVTLEERPFVIVEDVDPMAGTCLRNTVPCRQQIITLGNHSESNSFVKKCCKGFCIDILKKLAKTIKFTFDLYLVTNGKHGKKVRGVWNGMVGEVVYKRADLAMGSLTINEERLEVIDFSVPFVETGISVMVSKGNGTVSLSAFLEPYSAAVWVMMFVLCLSVVAIAVFVFEYISPKGYNRNLATGSAPDGPTFTIGKCIWLLWALVFNNSVPVENPRGTSSKIMVLVWAFFAVIFLASYTANLAAFMIQEEYIDQVSGLSDKKFQKPNEQNTPLRFGTVPNGSTERNIRNNYPEMHNYMSRYNQKSVEDALESLKKGKLDAFIYDAAVLNYMAGKDEGCKLVTIGSGKVFATTGYGIGLQKASKWKKHIDLALLQFMGDGNTSAVRQRHIGLPPGPVFPGSSSCRDEIDELENIWLAGICKKEKNEVMSSKLDVDNMAGVFYMLVVAVGLSLLVFGAEHLFHRRFGRSKARASFETPRFLLAISRGIYSCLYGVEMVEERRYYLPPPQGARPEEPRARRLFGAARGVFRGRRERGGGQGGAPDADRGPPSCAQNPLLHPAGADAAQRQVASFAEAACGDAVSAVCAGAPRGRPRFAAPLPPVGRPYFFSTGQPTVAAAAATAGAAADALPYGLGAGVRQQLSWETDGESWLYASEKSGEGCAGGAPTIPGCGGGGGGGGGSGAAATGATSLSGGGSCQSIPWRCALHSTYDMLPPQAHKSKRAAPSRVASLSPPPARPPQGPPRYAGPGSADVDLIPHESGGGSQETPPSCCSSEPQVACRVPPPAPPPPRRPGHYRRPLSCTRGMTINDDDVAGADEDGDEDEDDGGGGGCGDDDDEAASERGSCAAATASDDRFGGSPGAGRRRGGFHDGGREEAHAERCPYWAPAAARLGGQKAASRSMVCLERCHRRSAETGSFRSSGPPVCPCTPEAKGSARSQGGPAKGRRRDGKGSALSMKHHTLPMSFLSKRSDFKYAHAHLSGYESEV</sequence>
<evidence type="ECO:0000256" key="9">
    <source>
        <dbReference type="ARBA" id="ARBA00023065"/>
    </source>
</evidence>
<evidence type="ECO:0000256" key="19">
    <source>
        <dbReference type="ARBA" id="ARBA00036634"/>
    </source>
</evidence>
<keyword evidence="14 23" id="KW-0628">Postsynaptic cell membrane</keyword>
<evidence type="ECO:0000256" key="24">
    <source>
        <dbReference type="SAM" id="MobiDB-lite"/>
    </source>
</evidence>
<dbReference type="InterPro" id="IPR001320">
    <property type="entry name" value="Iontro_rcpt_C"/>
</dbReference>
<evidence type="ECO:0000313" key="27">
    <source>
        <dbReference type="Proteomes" id="UP001318040"/>
    </source>
</evidence>
<feature type="domain" description="Ionotropic glutamate receptor C-terminal" evidence="25">
    <location>
        <begin position="453"/>
        <end position="840"/>
    </location>
</feature>
<feature type="signal peptide" evidence="23">
    <location>
        <begin position="1"/>
        <end position="25"/>
    </location>
</feature>